<evidence type="ECO:0000313" key="8">
    <source>
        <dbReference type="Proteomes" id="UP001221142"/>
    </source>
</evidence>
<dbReference type="Gene3D" id="3.30.40.10">
    <property type="entry name" value="Zinc/RING finger domain, C3HC4 (zinc finger)"/>
    <property type="match status" value="1"/>
</dbReference>
<dbReference type="GO" id="GO:0008270">
    <property type="term" value="F:zinc ion binding"/>
    <property type="evidence" value="ECO:0007669"/>
    <property type="project" value="UniProtKB-KW"/>
</dbReference>
<evidence type="ECO:0000259" key="6">
    <source>
        <dbReference type="PROSITE" id="PS50016"/>
    </source>
</evidence>
<evidence type="ECO:0000313" key="7">
    <source>
        <dbReference type="EMBL" id="KAJ7616049.1"/>
    </source>
</evidence>
<dbReference type="EMBL" id="JARKIF010000023">
    <property type="protein sequence ID" value="KAJ7616049.1"/>
    <property type="molecule type" value="Genomic_DNA"/>
</dbReference>
<keyword evidence="2 4" id="KW-0863">Zinc-finger</keyword>
<feature type="domain" description="PHD-type" evidence="6">
    <location>
        <begin position="1006"/>
        <end position="1062"/>
    </location>
</feature>
<feature type="compositionally biased region" description="Polar residues" evidence="5">
    <location>
        <begin position="1362"/>
        <end position="1375"/>
    </location>
</feature>
<keyword evidence="3" id="KW-0862">Zinc</keyword>
<protein>
    <recommendedName>
        <fullName evidence="6">PHD-type domain-containing protein</fullName>
    </recommendedName>
</protein>
<keyword evidence="1" id="KW-0479">Metal-binding</keyword>
<evidence type="ECO:0000256" key="3">
    <source>
        <dbReference type="ARBA" id="ARBA00022833"/>
    </source>
</evidence>
<evidence type="ECO:0000256" key="4">
    <source>
        <dbReference type="PROSITE-ProRule" id="PRU00146"/>
    </source>
</evidence>
<feature type="region of interest" description="Disordered" evidence="5">
    <location>
        <begin position="981"/>
        <end position="1002"/>
    </location>
</feature>
<dbReference type="PROSITE" id="PS50016">
    <property type="entry name" value="ZF_PHD_2"/>
    <property type="match status" value="1"/>
</dbReference>
<organism evidence="7 8">
    <name type="scientific">Roridomyces roridus</name>
    <dbReference type="NCBI Taxonomy" id="1738132"/>
    <lineage>
        <taxon>Eukaryota</taxon>
        <taxon>Fungi</taxon>
        <taxon>Dikarya</taxon>
        <taxon>Basidiomycota</taxon>
        <taxon>Agaricomycotina</taxon>
        <taxon>Agaricomycetes</taxon>
        <taxon>Agaricomycetidae</taxon>
        <taxon>Agaricales</taxon>
        <taxon>Marasmiineae</taxon>
        <taxon>Mycenaceae</taxon>
        <taxon>Roridomyces</taxon>
    </lineage>
</organism>
<dbReference type="InterPro" id="IPR001965">
    <property type="entry name" value="Znf_PHD"/>
</dbReference>
<feature type="region of interest" description="Disordered" evidence="5">
    <location>
        <begin position="1343"/>
        <end position="1449"/>
    </location>
</feature>
<accession>A0AAD7FES3</accession>
<dbReference type="InterPro" id="IPR013083">
    <property type="entry name" value="Znf_RING/FYVE/PHD"/>
</dbReference>
<dbReference type="SUPFAM" id="SSF57903">
    <property type="entry name" value="FYVE/PHD zinc finger"/>
    <property type="match status" value="1"/>
</dbReference>
<evidence type="ECO:0000256" key="5">
    <source>
        <dbReference type="SAM" id="MobiDB-lite"/>
    </source>
</evidence>
<feature type="region of interest" description="Disordered" evidence="5">
    <location>
        <begin position="496"/>
        <end position="516"/>
    </location>
</feature>
<gene>
    <name evidence="7" type="ORF">FB45DRAFT_1035209</name>
</gene>
<reference evidence="7" key="1">
    <citation type="submission" date="2023-03" db="EMBL/GenBank/DDBJ databases">
        <title>Massive genome expansion in bonnet fungi (Mycena s.s.) driven by repeated elements and novel gene families across ecological guilds.</title>
        <authorList>
            <consortium name="Lawrence Berkeley National Laboratory"/>
            <person name="Harder C.B."/>
            <person name="Miyauchi S."/>
            <person name="Viragh M."/>
            <person name="Kuo A."/>
            <person name="Thoen E."/>
            <person name="Andreopoulos B."/>
            <person name="Lu D."/>
            <person name="Skrede I."/>
            <person name="Drula E."/>
            <person name="Henrissat B."/>
            <person name="Morin E."/>
            <person name="Kohler A."/>
            <person name="Barry K."/>
            <person name="LaButti K."/>
            <person name="Morin E."/>
            <person name="Salamov A."/>
            <person name="Lipzen A."/>
            <person name="Mereny Z."/>
            <person name="Hegedus B."/>
            <person name="Baldrian P."/>
            <person name="Stursova M."/>
            <person name="Weitz H."/>
            <person name="Taylor A."/>
            <person name="Grigoriev I.V."/>
            <person name="Nagy L.G."/>
            <person name="Martin F."/>
            <person name="Kauserud H."/>
        </authorList>
    </citation>
    <scope>NUCLEOTIDE SEQUENCE</scope>
    <source>
        <strain evidence="7">9284</strain>
    </source>
</reference>
<comment type="caution">
    <text evidence="7">The sequence shown here is derived from an EMBL/GenBank/DDBJ whole genome shotgun (WGS) entry which is preliminary data.</text>
</comment>
<dbReference type="SMART" id="SM00249">
    <property type="entry name" value="PHD"/>
    <property type="match status" value="1"/>
</dbReference>
<name>A0AAD7FES3_9AGAR</name>
<sequence length="1449" mass="163895">MDTARSILVCYLCHVQRIDELVSYETGSKRAETEAGAERTRRKCLGVMKCTGPRCDSTTRPQTKQEGRNRQLANGCTCGYPLRHHPCSAKMEYWVWKNGARFAHSGYHNHEKVPELHLTYAERSKFARMVTEHPDLGPGKLLAGVPGVDGPGASAADISDTLLNAQRIKYERGKILNPKNEIRPRFLPKLAHLREKFPEWTIALHWTGNTHMVVFQCGWQRRMGLKEQIKSEAVNGMVSDTCHGYFQGNNELLFISSAFEPIYLKSWVPILMTYSNGAKTVNYRIHFLHLFRGLAAQCAIEERTVTDELFANVVDFKFSPTGREEPELLQAADGLLKGCRQHFANQVTRIAHISRVVAPKREARFRQLAKKLLEQDDVQSLQRCADDIVREFPGTKGWAKWWVRPSHRGMLCRGASNMPNTLWDSLPATTNGAEAMNHKSYSMIGRDNNLFYGFAGIIRIVETFKRTYAAAKKGKKIFYGKDRQYWKKTKRRYGWTKHGRHESRPKPSTDGRPPDTIATLTAGDDMVSEKKPLSYQRCFRWSNNSCWLDTSLTVLSASAGRDFKHLGRLLSAAGSDTLFGRLQGILNAHIKESTVTDFTVLGCEKLSRLRDEFRLGLLEEDCVCDATSSDAVFGWLQQLLARLIAGSPNAQMQDFISQFRMHAVQIKKCDGSDAMPTAHWEIANPLWRAPLQLSLTLHQIFEGHLGKWFDWLMDPAEWETAACWRQHDSTALFTGRAAAKQYILSIPTILVVEMGDSLGRVWDIPSSLSPLGETFAQPSSGVKYNIVAHVYTNYTPALGSNSHFIARYINADGPQIFDYDGMKNRGHAKERKSAQLPQRLTGPSNKLVGVPQGYRLVAVVYHLEGGENAQQLFRAHRRTTAPWGLNLGKEEFPASARLVQSHLKKMKAAEREKWASQRRRGEANEYRGNIPAGDAVAFHVTDTNSFRRDFVDLVASDDEMSQSTEDSVVNLLLDTIAADQSDQERAQQTTFDTDSDSGSSGSDLTPINCYPCGMIDNAGANEEPLVQCEGCNFWSHIDCLPGDAVDWENSSVHFFCQGCKTRPKDQPFFHREIILLPDPRADNTRKRSVKWYPARFIKHYPRAAGTEREFEFKFLDCVQFPVQGPDEYVAPSKLTFTGRAVCEKVFKSFKPHQIGAIHIPLHYSPTLQQDHPLVNIFDAAFEPLSRLLTSFPDDHPVIQVYRDFFPDGAPGEYDENEWLGRLMLPEPLPQVTALMKGPLELLKERIPVPNKRERRLRALTVGRAMLQILAIQHDLDEPLNLNGDIYEDIINQRIARHRMEEKDALRVMYLATKPPQLHHARFWDRAAVADGVADFFQDHQVADPDFRPSAHYRLGTRESRRPTISVQIAPSQIVASSPRVRPRHGREGDASSDSDAPPPKKQATSERRRTVQNSSRVRPRHGTDDDTSSDSDAPPPKKQAIAERRELRP</sequence>
<dbReference type="InterPro" id="IPR019787">
    <property type="entry name" value="Znf_PHD-finger"/>
</dbReference>
<dbReference type="InterPro" id="IPR011011">
    <property type="entry name" value="Znf_FYVE_PHD"/>
</dbReference>
<evidence type="ECO:0000256" key="1">
    <source>
        <dbReference type="ARBA" id="ARBA00022723"/>
    </source>
</evidence>
<dbReference type="Proteomes" id="UP001221142">
    <property type="component" value="Unassembled WGS sequence"/>
</dbReference>
<keyword evidence="8" id="KW-1185">Reference proteome</keyword>
<evidence type="ECO:0000256" key="2">
    <source>
        <dbReference type="ARBA" id="ARBA00022771"/>
    </source>
</evidence>
<proteinExistence type="predicted"/>
<feature type="compositionally biased region" description="Basic and acidic residues" evidence="5">
    <location>
        <begin position="1440"/>
        <end position="1449"/>
    </location>
</feature>
<feature type="compositionally biased region" description="Low complexity" evidence="5">
    <location>
        <begin position="989"/>
        <end position="1002"/>
    </location>
</feature>
<feature type="compositionally biased region" description="Basic and acidic residues" evidence="5">
    <location>
        <begin position="502"/>
        <end position="513"/>
    </location>
</feature>